<dbReference type="GO" id="GO:0009117">
    <property type="term" value="P:nucleotide metabolic process"/>
    <property type="evidence" value="ECO:0007669"/>
    <property type="project" value="UniProtKB-KW"/>
</dbReference>
<evidence type="ECO:0000313" key="5">
    <source>
        <dbReference type="EMBL" id="BDS06169.1"/>
    </source>
</evidence>
<comment type="cofactor">
    <cofactor evidence="1 4">
        <name>a divalent metal cation</name>
        <dbReference type="ChEBI" id="CHEBI:60240"/>
    </cofactor>
</comment>
<dbReference type="KEGG" id="osu:NT6N_12090"/>
<organism evidence="5">
    <name type="scientific">Oceaniferula spumae</name>
    <dbReference type="NCBI Taxonomy" id="2979115"/>
    <lineage>
        <taxon>Bacteria</taxon>
        <taxon>Pseudomonadati</taxon>
        <taxon>Verrucomicrobiota</taxon>
        <taxon>Verrucomicrobiia</taxon>
        <taxon>Verrucomicrobiales</taxon>
        <taxon>Verrucomicrobiaceae</taxon>
        <taxon>Oceaniferula</taxon>
    </lineage>
</organism>
<dbReference type="Pfam" id="PF02545">
    <property type="entry name" value="Maf"/>
    <property type="match status" value="1"/>
</dbReference>
<comment type="caution">
    <text evidence="4">Lacks conserved residue(s) required for the propagation of feature annotation.</text>
</comment>
<dbReference type="SUPFAM" id="SSF52972">
    <property type="entry name" value="ITPase-like"/>
    <property type="match status" value="1"/>
</dbReference>
<dbReference type="AlphaFoldDB" id="A0AAT9FJM5"/>
<dbReference type="EC" id="3.6.1.9" evidence="4"/>
<dbReference type="PANTHER" id="PTHR43213">
    <property type="entry name" value="BIFUNCTIONAL DTTP/UTP PYROPHOSPHATASE/METHYLTRANSFERASE PROTEIN-RELATED"/>
    <property type="match status" value="1"/>
</dbReference>
<dbReference type="GO" id="GO:0047429">
    <property type="term" value="F:nucleoside triphosphate diphosphatase activity"/>
    <property type="evidence" value="ECO:0007669"/>
    <property type="project" value="UniProtKB-EC"/>
</dbReference>
<comment type="catalytic activity">
    <reaction evidence="4">
        <text>UTP + H2O = UMP + diphosphate + H(+)</text>
        <dbReference type="Rhea" id="RHEA:29395"/>
        <dbReference type="ChEBI" id="CHEBI:15377"/>
        <dbReference type="ChEBI" id="CHEBI:15378"/>
        <dbReference type="ChEBI" id="CHEBI:33019"/>
        <dbReference type="ChEBI" id="CHEBI:46398"/>
        <dbReference type="ChEBI" id="CHEBI:57865"/>
        <dbReference type="EC" id="3.6.1.9"/>
    </reaction>
</comment>
<dbReference type="CDD" id="cd00555">
    <property type="entry name" value="Maf"/>
    <property type="match status" value="1"/>
</dbReference>
<name>A0AAT9FJM5_9BACT</name>
<sequence length="183" mass="19976">MARIILASGSPRRSEMLAEVGLEFEVIPSPAEEIHDVSMPLHLLCEENARLKALAVAKDHPEAKVIGADTLVYIDNTPLGKPKSEAEARETLAKLSGRAHQVCTGVCIAHGETVNCFHTITEVVFKTLTAEVITDYMAKVNVMDKAGSYAVQDHGEMIIEEVRGDYNNVVGLPITQLLQQLKE</sequence>
<gene>
    <name evidence="5" type="primary">maf</name>
    <name evidence="5" type="ORF">NT6N_12090</name>
</gene>
<feature type="site" description="Important for substrate specificity" evidence="4">
    <location>
        <position position="152"/>
    </location>
</feature>
<evidence type="ECO:0000256" key="1">
    <source>
        <dbReference type="ARBA" id="ARBA00001968"/>
    </source>
</evidence>
<proteinExistence type="inferred from homology"/>
<dbReference type="Gene3D" id="3.90.950.10">
    <property type="match status" value="1"/>
</dbReference>
<keyword evidence="4" id="KW-0963">Cytoplasm</keyword>
<reference evidence="5" key="1">
    <citation type="submission" date="2024-07" db="EMBL/GenBank/DDBJ databases">
        <title>Complete genome sequence of Verrucomicrobiaceae bacterium NT6N.</title>
        <authorList>
            <person name="Huang C."/>
            <person name="Takami H."/>
            <person name="Hamasaki K."/>
        </authorList>
    </citation>
    <scope>NUCLEOTIDE SEQUENCE</scope>
    <source>
        <strain evidence="5">NT6N</strain>
    </source>
</reference>
<evidence type="ECO:0000256" key="2">
    <source>
        <dbReference type="ARBA" id="ARBA00022801"/>
    </source>
</evidence>
<dbReference type="NCBIfam" id="TIGR00172">
    <property type="entry name" value="maf"/>
    <property type="match status" value="1"/>
</dbReference>
<keyword evidence="2 4" id="KW-0378">Hydrolase</keyword>
<comment type="similarity">
    <text evidence="4">Belongs to the Maf family. YhdE subfamily.</text>
</comment>
<dbReference type="PIRSF" id="PIRSF006305">
    <property type="entry name" value="Maf"/>
    <property type="match status" value="1"/>
</dbReference>
<comment type="subcellular location">
    <subcellularLocation>
        <location evidence="4">Cytoplasm</location>
    </subcellularLocation>
</comment>
<feature type="active site" description="Proton acceptor" evidence="4">
    <location>
        <position position="69"/>
    </location>
</feature>
<comment type="function">
    <text evidence="4">Nucleoside triphosphate pyrophosphatase that hydrolyzes dTTP and UTP. May have a dual role in cell division arrest and in preventing the incorporation of modified nucleotides into cellular nucleic acids.</text>
</comment>
<feature type="site" description="Important for substrate specificity" evidence="4">
    <location>
        <position position="12"/>
    </location>
</feature>
<protein>
    <recommendedName>
        <fullName evidence="4">dTTP/UTP pyrophosphatase</fullName>
        <shortName evidence="4">dTTPase/UTPase</shortName>
        <ecNumber evidence="4">3.6.1.9</ecNumber>
    </recommendedName>
    <alternativeName>
        <fullName evidence="4">Nucleoside triphosphate pyrophosphatase</fullName>
    </alternativeName>
    <alternativeName>
        <fullName evidence="4">Nucleotide pyrophosphatase</fullName>
        <shortName evidence="4">Nucleotide PPase</shortName>
    </alternativeName>
</protein>
<dbReference type="InterPro" id="IPR029001">
    <property type="entry name" value="ITPase-like_fam"/>
</dbReference>
<accession>A0AAT9FJM5</accession>
<evidence type="ECO:0000256" key="4">
    <source>
        <dbReference type="HAMAP-Rule" id="MF_00528"/>
    </source>
</evidence>
<comment type="catalytic activity">
    <reaction evidence="4">
        <text>dTTP + H2O = dTMP + diphosphate + H(+)</text>
        <dbReference type="Rhea" id="RHEA:28534"/>
        <dbReference type="ChEBI" id="CHEBI:15377"/>
        <dbReference type="ChEBI" id="CHEBI:15378"/>
        <dbReference type="ChEBI" id="CHEBI:33019"/>
        <dbReference type="ChEBI" id="CHEBI:37568"/>
        <dbReference type="ChEBI" id="CHEBI:63528"/>
        <dbReference type="EC" id="3.6.1.9"/>
    </reaction>
</comment>
<dbReference type="HAMAP" id="MF_00528">
    <property type="entry name" value="Maf"/>
    <property type="match status" value="1"/>
</dbReference>
<keyword evidence="3 4" id="KW-0546">Nucleotide metabolism</keyword>
<dbReference type="PANTHER" id="PTHR43213:SF5">
    <property type="entry name" value="BIFUNCTIONAL DTTP_UTP PYROPHOSPHATASE_METHYLTRANSFERASE PROTEIN-RELATED"/>
    <property type="match status" value="1"/>
</dbReference>
<dbReference type="GO" id="GO:0005737">
    <property type="term" value="C:cytoplasm"/>
    <property type="evidence" value="ECO:0007669"/>
    <property type="project" value="UniProtKB-SubCell"/>
</dbReference>
<dbReference type="InterPro" id="IPR003697">
    <property type="entry name" value="Maf-like"/>
</dbReference>
<dbReference type="EMBL" id="AP026866">
    <property type="protein sequence ID" value="BDS06169.1"/>
    <property type="molecule type" value="Genomic_DNA"/>
</dbReference>
<evidence type="ECO:0000256" key="3">
    <source>
        <dbReference type="ARBA" id="ARBA00023080"/>
    </source>
</evidence>
<feature type="site" description="Important for substrate specificity" evidence="4">
    <location>
        <position position="70"/>
    </location>
</feature>